<keyword evidence="2" id="KW-1185">Reference proteome</keyword>
<sequence>MLQVVNESRTNVMALADLCLVYPTSEYIQTVAHITDSTLITGKHNGVCVSVGHVPDIRIVCHIGWPAPIGRILSSGSSVWSEQSDHRVCIRASPSRMWPQHRNIISCTVRT</sequence>
<protein>
    <submittedName>
        <fullName evidence="1">Uncharacterized protein</fullName>
    </submittedName>
</protein>
<organism evidence="1 2">
    <name type="scientific">Batillaria attramentaria</name>
    <dbReference type="NCBI Taxonomy" id="370345"/>
    <lineage>
        <taxon>Eukaryota</taxon>
        <taxon>Metazoa</taxon>
        <taxon>Spiralia</taxon>
        <taxon>Lophotrochozoa</taxon>
        <taxon>Mollusca</taxon>
        <taxon>Gastropoda</taxon>
        <taxon>Caenogastropoda</taxon>
        <taxon>Sorbeoconcha</taxon>
        <taxon>Cerithioidea</taxon>
        <taxon>Batillariidae</taxon>
        <taxon>Batillaria</taxon>
    </lineage>
</organism>
<dbReference type="AlphaFoldDB" id="A0ABD0KEP0"/>
<reference evidence="1 2" key="1">
    <citation type="journal article" date="2023" name="Sci. Data">
        <title>Genome assembly of the Korean intertidal mud-creeper Batillaria attramentaria.</title>
        <authorList>
            <person name="Patra A.K."/>
            <person name="Ho P.T."/>
            <person name="Jun S."/>
            <person name="Lee S.J."/>
            <person name="Kim Y."/>
            <person name="Won Y.J."/>
        </authorList>
    </citation>
    <scope>NUCLEOTIDE SEQUENCE [LARGE SCALE GENOMIC DNA]</scope>
    <source>
        <strain evidence="1">Wonlab-2016</strain>
    </source>
</reference>
<dbReference type="EMBL" id="JACVVK020000191">
    <property type="protein sequence ID" value="KAK7485629.1"/>
    <property type="molecule type" value="Genomic_DNA"/>
</dbReference>
<name>A0ABD0KEP0_9CAEN</name>
<dbReference type="Proteomes" id="UP001519460">
    <property type="component" value="Unassembled WGS sequence"/>
</dbReference>
<evidence type="ECO:0000313" key="1">
    <source>
        <dbReference type="EMBL" id="KAK7485629.1"/>
    </source>
</evidence>
<gene>
    <name evidence="1" type="ORF">BaRGS_00023078</name>
</gene>
<accession>A0ABD0KEP0</accession>
<comment type="caution">
    <text evidence="1">The sequence shown here is derived from an EMBL/GenBank/DDBJ whole genome shotgun (WGS) entry which is preliminary data.</text>
</comment>
<evidence type="ECO:0000313" key="2">
    <source>
        <dbReference type="Proteomes" id="UP001519460"/>
    </source>
</evidence>
<proteinExistence type="predicted"/>